<accession>A0ABZ1GFH2</accession>
<dbReference type="EMBL" id="CP109134">
    <property type="protein sequence ID" value="WSD04391.1"/>
    <property type="molecule type" value="Genomic_DNA"/>
</dbReference>
<gene>
    <name evidence="1" type="ORF">OIE73_00440</name>
</gene>
<evidence type="ECO:0008006" key="3">
    <source>
        <dbReference type="Google" id="ProtNLM"/>
    </source>
</evidence>
<name>A0ABZ1GFH2_9ACTN</name>
<evidence type="ECO:0000313" key="2">
    <source>
        <dbReference type="Proteomes" id="UP001335325"/>
    </source>
</evidence>
<evidence type="ECO:0000313" key="1">
    <source>
        <dbReference type="EMBL" id="WSD04391.1"/>
    </source>
</evidence>
<protein>
    <recommendedName>
        <fullName evidence="3">PPM-type phosphatase domain-containing protein</fullName>
    </recommendedName>
</protein>
<proteinExistence type="predicted"/>
<organism evidence="1 2">
    <name type="scientific">Streptomyces hirsutus</name>
    <dbReference type="NCBI Taxonomy" id="35620"/>
    <lineage>
        <taxon>Bacteria</taxon>
        <taxon>Bacillati</taxon>
        <taxon>Actinomycetota</taxon>
        <taxon>Actinomycetes</taxon>
        <taxon>Kitasatosporales</taxon>
        <taxon>Streptomycetaceae</taxon>
        <taxon>Streptomyces</taxon>
    </lineage>
</organism>
<sequence>MLGPTQHRLTPLEAFCDELLAELLTVDGDDDVAMVAVRLPAAP</sequence>
<keyword evidence="2" id="KW-1185">Reference proteome</keyword>
<dbReference type="GeneID" id="91540993"/>
<reference evidence="1 2" key="1">
    <citation type="submission" date="2022-10" db="EMBL/GenBank/DDBJ databases">
        <title>The complete genomes of actinobacterial strains from the NBC collection.</title>
        <authorList>
            <person name="Joergensen T.S."/>
            <person name="Alvarez Arevalo M."/>
            <person name="Sterndorff E.B."/>
            <person name="Faurdal D."/>
            <person name="Vuksanovic O."/>
            <person name="Mourched A.-S."/>
            <person name="Charusanti P."/>
            <person name="Shaw S."/>
            <person name="Blin K."/>
            <person name="Weber T."/>
        </authorList>
    </citation>
    <scope>NUCLEOTIDE SEQUENCE [LARGE SCALE GENOMIC DNA]</scope>
    <source>
        <strain evidence="1 2">NBC 01753</strain>
    </source>
</reference>
<dbReference type="RefSeq" id="WP_326750721.1">
    <property type="nucleotide sequence ID" value="NZ_CP109134.1"/>
</dbReference>
<dbReference type="Proteomes" id="UP001335325">
    <property type="component" value="Chromosome"/>
</dbReference>